<organism evidence="2">
    <name type="scientific">Salvia splendens</name>
    <name type="common">Scarlet sage</name>
    <dbReference type="NCBI Taxonomy" id="180675"/>
    <lineage>
        <taxon>Eukaryota</taxon>
        <taxon>Viridiplantae</taxon>
        <taxon>Streptophyta</taxon>
        <taxon>Embryophyta</taxon>
        <taxon>Tracheophyta</taxon>
        <taxon>Spermatophyta</taxon>
        <taxon>Magnoliopsida</taxon>
        <taxon>eudicotyledons</taxon>
        <taxon>Gunneridae</taxon>
        <taxon>Pentapetalae</taxon>
        <taxon>asterids</taxon>
        <taxon>lamiids</taxon>
        <taxon>Lamiales</taxon>
        <taxon>Lamiaceae</taxon>
        <taxon>Nepetoideae</taxon>
        <taxon>Mentheae</taxon>
        <taxon>Salviinae</taxon>
        <taxon>Salvia</taxon>
        <taxon>Salvia subgen. Calosphace</taxon>
        <taxon>core Calosphace</taxon>
    </lineage>
</organism>
<dbReference type="AlphaFoldDB" id="A0A8X8ZFR7"/>
<feature type="region of interest" description="Disordered" evidence="1">
    <location>
        <begin position="84"/>
        <end position="103"/>
    </location>
</feature>
<feature type="compositionally biased region" description="Polar residues" evidence="1">
    <location>
        <begin position="1"/>
        <end position="19"/>
    </location>
</feature>
<keyword evidence="3" id="KW-1185">Reference proteome</keyword>
<dbReference type="EMBL" id="PNBA02000013">
    <property type="protein sequence ID" value="KAG6403202.1"/>
    <property type="molecule type" value="Genomic_DNA"/>
</dbReference>
<evidence type="ECO:0000256" key="1">
    <source>
        <dbReference type="SAM" id="MobiDB-lite"/>
    </source>
</evidence>
<reference evidence="2" key="1">
    <citation type="submission" date="2018-01" db="EMBL/GenBank/DDBJ databases">
        <authorList>
            <person name="Mao J.F."/>
        </authorList>
    </citation>
    <scope>NUCLEOTIDE SEQUENCE</scope>
    <source>
        <strain evidence="2">Huo1</strain>
        <tissue evidence="2">Leaf</tissue>
    </source>
</reference>
<protein>
    <submittedName>
        <fullName evidence="2">Uncharacterized protein</fullName>
    </submittedName>
</protein>
<reference evidence="2" key="2">
    <citation type="submission" date="2020-08" db="EMBL/GenBank/DDBJ databases">
        <title>Plant Genome Project.</title>
        <authorList>
            <person name="Zhang R.-G."/>
        </authorList>
    </citation>
    <scope>NUCLEOTIDE SEQUENCE</scope>
    <source>
        <strain evidence="2">Huo1</strain>
        <tissue evidence="2">Leaf</tissue>
    </source>
</reference>
<sequence>MSSRGSRLQCRWSVSSRRQPSPPCQITAVARRSRYDKVSYPIRRSWSEGSFSLIGQSSLSPSSSPASASAEIPRTALQLALCRAAEDDERTVSDPSFTPRRRH</sequence>
<feature type="region of interest" description="Disordered" evidence="1">
    <location>
        <begin position="1"/>
        <end position="24"/>
    </location>
</feature>
<comment type="caution">
    <text evidence="2">The sequence shown here is derived from an EMBL/GenBank/DDBJ whole genome shotgun (WGS) entry which is preliminary data.</text>
</comment>
<evidence type="ECO:0000313" key="2">
    <source>
        <dbReference type="EMBL" id="KAG6403202.1"/>
    </source>
</evidence>
<gene>
    <name evidence="2" type="ORF">SASPL_135419</name>
</gene>
<proteinExistence type="predicted"/>
<dbReference type="Proteomes" id="UP000298416">
    <property type="component" value="Unassembled WGS sequence"/>
</dbReference>
<evidence type="ECO:0000313" key="3">
    <source>
        <dbReference type="Proteomes" id="UP000298416"/>
    </source>
</evidence>
<accession>A0A8X8ZFR7</accession>
<name>A0A8X8ZFR7_SALSN</name>